<dbReference type="InterPro" id="IPR006429">
    <property type="entry name" value="Phage_lambda_portal"/>
</dbReference>
<evidence type="ECO:0000313" key="2">
    <source>
        <dbReference type="EMBL" id="SUW63287.1"/>
    </source>
</evidence>
<organism evidence="2 3">
    <name type="scientific">Buttiauxella agrestis</name>
    <dbReference type="NCBI Taxonomy" id="82977"/>
    <lineage>
        <taxon>Bacteria</taxon>
        <taxon>Pseudomonadati</taxon>
        <taxon>Pseudomonadota</taxon>
        <taxon>Gammaproteobacteria</taxon>
        <taxon>Enterobacterales</taxon>
        <taxon>Enterobacteriaceae</taxon>
        <taxon>Buttiauxella</taxon>
    </lineage>
</organism>
<sequence>MNLITKAVSLFSPGWAARRLRAEIQVQAYEAARPTRTHAARRESRSANTAIFAAGASIREQARWLDENHDIAIGILDKLEERVVGARGIQIEPQPLSADGKVHEQFAALISAAWERWAESPEVTGSFSLAEAERLMLRSAVRDGEVFTQLIRGPVKGVSYNSNVQFSFEMLEADFVPLNLTGANEGFNTIQGVNVNAWGRALSYNVYKFHPQSGLGASQTKIIPAERMLHLAMRKRLHQVRGMSIFAGVLQRLSDVKEYEDSERIAARIAASLGFFIKRGDGSVYADDASDWQKPDKENRDFEMSAGMIYDGLAPGEELEMLESNRPNTNMLGFRSGQLRAAAAGTRTGYSSIARDYNGTYSAQRQELVESFEGYGVLQEWFVSRTARPLYREWLKMFLLSGVEIPSDIDPDSLYNATYMAPVMPWIDPVKEGDAWKTQIRGGAATEAEWIRARGLSPRQVKSQRMREIDFNRDHDLVFDTDPANDKGSTPNEQATNNAGGTASQRPDPGDE</sequence>
<name>A0A381C647_9ENTR</name>
<dbReference type="GO" id="GO:0019068">
    <property type="term" value="P:virion assembly"/>
    <property type="evidence" value="ECO:0007669"/>
    <property type="project" value="InterPro"/>
</dbReference>
<reference evidence="2 3" key="1">
    <citation type="submission" date="2018-06" db="EMBL/GenBank/DDBJ databases">
        <authorList>
            <consortium name="Pathogen Informatics"/>
            <person name="Doyle S."/>
        </authorList>
    </citation>
    <scope>NUCLEOTIDE SEQUENCE [LARGE SCALE GENOMIC DNA]</scope>
    <source>
        <strain evidence="2 3">NCTC12119</strain>
    </source>
</reference>
<dbReference type="GO" id="GO:0005198">
    <property type="term" value="F:structural molecule activity"/>
    <property type="evidence" value="ECO:0007669"/>
    <property type="project" value="InterPro"/>
</dbReference>
<feature type="region of interest" description="Disordered" evidence="1">
    <location>
        <begin position="472"/>
        <end position="512"/>
    </location>
</feature>
<evidence type="ECO:0000313" key="3">
    <source>
        <dbReference type="Proteomes" id="UP000255528"/>
    </source>
</evidence>
<feature type="compositionally biased region" description="Polar residues" evidence="1">
    <location>
        <begin position="487"/>
        <end position="505"/>
    </location>
</feature>
<dbReference type="EMBL" id="UIGI01000001">
    <property type="protein sequence ID" value="SUW63287.1"/>
    <property type="molecule type" value="Genomic_DNA"/>
</dbReference>
<protein>
    <submittedName>
        <fullName evidence="2">Phage portal protein, lambda family</fullName>
    </submittedName>
</protein>
<evidence type="ECO:0000256" key="1">
    <source>
        <dbReference type="SAM" id="MobiDB-lite"/>
    </source>
</evidence>
<proteinExistence type="predicted"/>
<dbReference type="RefSeq" id="WP_115628047.1">
    <property type="nucleotide sequence ID" value="NZ_UIGI01000001.1"/>
</dbReference>
<dbReference type="Pfam" id="PF05136">
    <property type="entry name" value="Phage_portal_2"/>
    <property type="match status" value="1"/>
</dbReference>
<gene>
    <name evidence="2" type="ORF">NCTC12119_01774</name>
</gene>
<dbReference type="Proteomes" id="UP000255528">
    <property type="component" value="Unassembled WGS sequence"/>
</dbReference>
<dbReference type="AlphaFoldDB" id="A0A381C647"/>
<accession>A0A381C647</accession>
<dbReference type="NCBIfam" id="TIGR01539">
    <property type="entry name" value="portal_lambda"/>
    <property type="match status" value="1"/>
</dbReference>